<feature type="compositionally biased region" description="Low complexity" evidence="4">
    <location>
        <begin position="508"/>
        <end position="530"/>
    </location>
</feature>
<dbReference type="PANTHER" id="PTHR43026">
    <property type="entry name" value="2-HYDROXYACID DEHYDROGENASE HOMOLOG 1-RELATED"/>
    <property type="match status" value="1"/>
</dbReference>
<dbReference type="SUPFAM" id="SSF51735">
    <property type="entry name" value="NAD(P)-binding Rossmann-fold domains"/>
    <property type="match status" value="1"/>
</dbReference>
<dbReference type="InterPro" id="IPR058205">
    <property type="entry name" value="D-LDH-like"/>
</dbReference>
<gene>
    <name evidence="7" type="ORF">JR316_009479</name>
</gene>
<feature type="region of interest" description="Disordered" evidence="4">
    <location>
        <begin position="478"/>
        <end position="535"/>
    </location>
</feature>
<dbReference type="InterPro" id="IPR006140">
    <property type="entry name" value="D-isomer_DH_NAD-bd"/>
</dbReference>
<evidence type="ECO:0000259" key="5">
    <source>
        <dbReference type="Pfam" id="PF00389"/>
    </source>
</evidence>
<keyword evidence="3" id="KW-0520">NAD</keyword>
<dbReference type="InterPro" id="IPR006139">
    <property type="entry name" value="D-isomer_2_OHA_DH_cat_dom"/>
</dbReference>
<dbReference type="PROSITE" id="PS00671">
    <property type="entry name" value="D_2_HYDROXYACID_DH_3"/>
    <property type="match status" value="1"/>
</dbReference>
<feature type="domain" description="D-isomer specific 2-hydroxyacid dehydrogenase NAD-binding" evidence="6">
    <location>
        <begin position="741"/>
        <end position="930"/>
    </location>
</feature>
<accession>A0A8H7XSB4</accession>
<dbReference type="EMBL" id="JAFIQS010000009">
    <property type="protein sequence ID" value="KAG5165893.1"/>
    <property type="molecule type" value="Genomic_DNA"/>
</dbReference>
<dbReference type="Gene3D" id="3.40.50.720">
    <property type="entry name" value="NAD(P)-binding Rossmann-like Domain"/>
    <property type="match status" value="2"/>
</dbReference>
<feature type="domain" description="D-isomer specific 2-hydroxyacid dehydrogenase catalytic" evidence="5">
    <location>
        <begin position="633"/>
        <end position="961"/>
    </location>
</feature>
<comment type="similarity">
    <text evidence="1">Belongs to the D-isomer specific 2-hydroxyacid dehydrogenase family.</text>
</comment>
<reference evidence="7" key="1">
    <citation type="submission" date="2021-02" db="EMBL/GenBank/DDBJ databases">
        <title>Psilocybe cubensis genome.</title>
        <authorList>
            <person name="Mckernan K.J."/>
            <person name="Crawford S."/>
            <person name="Trippe A."/>
            <person name="Kane L.T."/>
            <person name="Mclaughlin S."/>
        </authorList>
    </citation>
    <scope>NUCLEOTIDE SEQUENCE [LARGE SCALE GENOMIC DNA]</scope>
    <source>
        <strain evidence="7">MGC-MH-2018</strain>
    </source>
</reference>
<sequence>MGALLPPKTIQSLPKEILLRIFEFVYQASCSSDFDSPSHFADPTLFPACIEGVCPLWKKLALSIGHFSSRILVFVDKPVVYTELRTRFTVSKKYSIDVYVVRKGYDVDEDLEEKARVRGVMQLLVQHIKRCRVVVFDVLHNSSLPHVSDFGDSAAKLLTFRLRSRLPGIGPKAQASFPANCRNLRPFYSRPLRYLDMDANIFMDAMSVPGWYKSFEYVSRKNLTLRNLPCLENNSYDLHKFLTILETLGHFHSLVLENVEFNPWYRIKGLIVTIFVQNFEFIGLSKEYVSEFLDAIDNKIEEPNITLIRCGLECQEDFGFRAWCLTLCNIAPEEDLYKFLCCWDGFSLILKECPGVNDNNVLRALSTHSWESMHAKTLRQLQITTSGPILITMDGLKRMVIERQEEASKFFTEDHPMKSIPLPMHSIYISGSGHPLTPSDLSWFSDNLDFFYWHASLPRSDSPVLDWDISNLNDLEFQPSASGDIDPSSSPLPPVSQTPSLDPPADHSSSPPTSQPLPSSHPELHSSSSPKLQISVPDSPVIEGDFCYLDWPNTLESSPPPRSKTPDPDSPILDDDLSRIDWSKVPADFDLPPPEKPQRCSTPDSPIMDGDFSTFDWSIEQIILLTTIVMKVAVFGTQKYDLASLTEVSIPEGKEFSFTFLDPLLDEKTAILAAGHDAICIFVNDICDAIVIKKLADIGVKFVALRCAGYNNVDLKAAHKHGIKVARVPAYSPEAVAEFTVGMIMTVIRKYHKAYNRVREGNFLLDGLLGFNIHGKTVGLIGTGKIGLLTGKILSKGFGANVIAYDPYPSQLAEEYGITYVEALDELLTRSDIISLHCPLNESTKYIINDSNLAKTKKGVVLINTSRGGLIDTYALIRALKTDHVSAVGLDVYERESNYFFADSSAKVIADDSFARLLSFYNVFMTGHQAFLTSEALQNIAETTVNNLLELEASGTCKFVVEK</sequence>
<evidence type="ECO:0000256" key="3">
    <source>
        <dbReference type="ARBA" id="ARBA00023027"/>
    </source>
</evidence>
<dbReference type="Pfam" id="PF02826">
    <property type="entry name" value="2-Hacid_dh_C"/>
    <property type="match status" value="1"/>
</dbReference>
<dbReference type="AlphaFoldDB" id="A0A8H7XSB4"/>
<protein>
    <recommendedName>
        <fullName evidence="8">D-lactate dehydrogenase</fullName>
    </recommendedName>
</protein>
<feature type="region of interest" description="Disordered" evidence="4">
    <location>
        <begin position="552"/>
        <end position="605"/>
    </location>
</feature>
<dbReference type="CDD" id="cd12183">
    <property type="entry name" value="LDH_like_2"/>
    <property type="match status" value="1"/>
</dbReference>
<evidence type="ECO:0000313" key="7">
    <source>
        <dbReference type="EMBL" id="KAG5165893.1"/>
    </source>
</evidence>
<keyword evidence="2" id="KW-0560">Oxidoreductase</keyword>
<comment type="caution">
    <text evidence="7">The sequence shown here is derived from an EMBL/GenBank/DDBJ whole genome shotgun (WGS) entry which is preliminary data.</text>
</comment>
<proteinExistence type="inferred from homology"/>
<dbReference type="InterPro" id="IPR029753">
    <property type="entry name" value="D-isomer_DH_CS"/>
</dbReference>
<dbReference type="Pfam" id="PF00389">
    <property type="entry name" value="2-Hacid_dh"/>
    <property type="match status" value="1"/>
</dbReference>
<name>A0A8H7XSB4_PSICU</name>
<dbReference type="InterPro" id="IPR036291">
    <property type="entry name" value="NAD(P)-bd_dom_sf"/>
</dbReference>
<evidence type="ECO:0000256" key="2">
    <source>
        <dbReference type="ARBA" id="ARBA00023002"/>
    </source>
</evidence>
<dbReference type="PROSITE" id="PS00670">
    <property type="entry name" value="D_2_HYDROXYACID_DH_2"/>
    <property type="match status" value="1"/>
</dbReference>
<evidence type="ECO:0000259" key="6">
    <source>
        <dbReference type="Pfam" id="PF02826"/>
    </source>
</evidence>
<evidence type="ECO:0000256" key="4">
    <source>
        <dbReference type="SAM" id="MobiDB-lite"/>
    </source>
</evidence>
<dbReference type="GO" id="GO:0016616">
    <property type="term" value="F:oxidoreductase activity, acting on the CH-OH group of donors, NAD or NADP as acceptor"/>
    <property type="evidence" value="ECO:0007669"/>
    <property type="project" value="InterPro"/>
</dbReference>
<dbReference type="PANTHER" id="PTHR43026:SF1">
    <property type="entry name" value="2-HYDROXYACID DEHYDROGENASE HOMOLOG 1-RELATED"/>
    <property type="match status" value="1"/>
</dbReference>
<organism evidence="7">
    <name type="scientific">Psilocybe cubensis</name>
    <name type="common">Psychedelic mushroom</name>
    <name type="synonym">Stropharia cubensis</name>
    <dbReference type="NCBI Taxonomy" id="181762"/>
    <lineage>
        <taxon>Eukaryota</taxon>
        <taxon>Fungi</taxon>
        <taxon>Dikarya</taxon>
        <taxon>Basidiomycota</taxon>
        <taxon>Agaricomycotina</taxon>
        <taxon>Agaricomycetes</taxon>
        <taxon>Agaricomycetidae</taxon>
        <taxon>Agaricales</taxon>
        <taxon>Agaricineae</taxon>
        <taxon>Strophariaceae</taxon>
        <taxon>Psilocybe</taxon>
    </lineage>
</organism>
<dbReference type="GO" id="GO:0051287">
    <property type="term" value="F:NAD binding"/>
    <property type="evidence" value="ECO:0007669"/>
    <property type="project" value="InterPro"/>
</dbReference>
<dbReference type="CDD" id="cd22541">
    <property type="entry name" value="SP5_N"/>
    <property type="match status" value="1"/>
</dbReference>
<evidence type="ECO:0008006" key="8">
    <source>
        <dbReference type="Google" id="ProtNLM"/>
    </source>
</evidence>
<evidence type="ECO:0000256" key="1">
    <source>
        <dbReference type="ARBA" id="ARBA00005854"/>
    </source>
</evidence>
<dbReference type="SUPFAM" id="SSF52283">
    <property type="entry name" value="Formate/glycerate dehydrogenase catalytic domain-like"/>
    <property type="match status" value="1"/>
</dbReference>